<accession>A0A1V3XDB5</accession>
<evidence type="ECO:0000256" key="6">
    <source>
        <dbReference type="RuleBase" id="RU362030"/>
    </source>
</evidence>
<protein>
    <recommendedName>
        <fullName evidence="6">S-adenosyl-L-methionine-dependent methyltransferase</fullName>
        <ecNumber evidence="6">2.1.1.-</ecNumber>
    </recommendedName>
</protein>
<dbReference type="InterPro" id="IPR007213">
    <property type="entry name" value="Ppm1/Ppm2/Tcmp"/>
</dbReference>
<feature type="compositionally biased region" description="Basic residues" evidence="7">
    <location>
        <begin position="345"/>
        <end position="358"/>
    </location>
</feature>
<sequence length="399" mass="43648">MTGPEFGSLRSDDDQWDIVSSVGYTALLVAGWRALHAVGPQPLVRDEYARSFVTASADPYLTGLLASPATSADQTAFPRLYGVQTRFFDDFFRSASEAGVQQAVIVAAGLDSRTYRLDWPSGTTVFEIDLPKVLEFKAQVLAQQGAEPKAHRAEVAADLRADWPTPLKAAGFDPRQPSAWSVEGLLMYLTGDAQNLLFARIDELSAPGSRVAVGALGTRLDHQQLAALEATHPGVNLSGEVDFSALSYDDKTDPAQWLAARGWAVEPVRSTLELQAGYGMTPPMWTSRSTVSCTPNTSRLSRPEHHLHIVARTGPRYRIAFGSCVQRQCGGEDPIHVKTAGLKQRNQRRPGALHRRNRQSQGDAAQQARQRRKGKRLQVMDPDDRDGAAGPHRAECVRE</sequence>
<feature type="region of interest" description="Disordered" evidence="7">
    <location>
        <begin position="342"/>
        <end position="399"/>
    </location>
</feature>
<dbReference type="EC" id="2.1.1.-" evidence="6"/>
<name>A0A1V3XDB5_MYCKA</name>
<keyword evidence="3 6" id="KW-0489">Methyltransferase</keyword>
<dbReference type="GO" id="GO:0032259">
    <property type="term" value="P:methylation"/>
    <property type="evidence" value="ECO:0007669"/>
    <property type="project" value="UniProtKB-KW"/>
</dbReference>
<dbReference type="NCBIfam" id="TIGR00027">
    <property type="entry name" value="mthyl_TIGR00027"/>
    <property type="match status" value="1"/>
</dbReference>
<keyword evidence="5 6" id="KW-0949">S-adenosyl-L-methionine</keyword>
<evidence type="ECO:0000256" key="1">
    <source>
        <dbReference type="ARBA" id="ARBA00003907"/>
    </source>
</evidence>
<evidence type="ECO:0000256" key="7">
    <source>
        <dbReference type="SAM" id="MobiDB-lite"/>
    </source>
</evidence>
<comment type="function">
    <text evidence="1 6">Exhibits S-adenosyl-L-methionine-dependent methyltransferase activity.</text>
</comment>
<comment type="similarity">
    <text evidence="2 6">Belongs to the UPF0677 family.</text>
</comment>
<dbReference type="Proteomes" id="UP000188532">
    <property type="component" value="Unassembled WGS sequence"/>
</dbReference>
<dbReference type="InterPro" id="IPR011610">
    <property type="entry name" value="SAM_mthyl_Trfase_ML2640-like"/>
</dbReference>
<dbReference type="PANTHER" id="PTHR43619:SF2">
    <property type="entry name" value="S-ADENOSYL-L-METHIONINE-DEPENDENT METHYLTRANSFERASES SUPERFAMILY PROTEIN"/>
    <property type="match status" value="1"/>
</dbReference>
<dbReference type="EMBL" id="MVBN01000003">
    <property type="protein sequence ID" value="OOK77224.1"/>
    <property type="molecule type" value="Genomic_DNA"/>
</dbReference>
<dbReference type="Gene3D" id="3.40.50.150">
    <property type="entry name" value="Vaccinia Virus protein VP39"/>
    <property type="match status" value="1"/>
</dbReference>
<dbReference type="InterPro" id="IPR029063">
    <property type="entry name" value="SAM-dependent_MTases_sf"/>
</dbReference>
<dbReference type="GO" id="GO:0008168">
    <property type="term" value="F:methyltransferase activity"/>
    <property type="evidence" value="ECO:0007669"/>
    <property type="project" value="UniProtKB-UniRule"/>
</dbReference>
<keyword evidence="4 8" id="KW-0808">Transferase</keyword>
<feature type="compositionally biased region" description="Low complexity" evidence="7">
    <location>
        <begin position="359"/>
        <end position="368"/>
    </location>
</feature>
<evidence type="ECO:0000256" key="2">
    <source>
        <dbReference type="ARBA" id="ARBA00008138"/>
    </source>
</evidence>
<comment type="caution">
    <text evidence="8">The sequence shown here is derived from an EMBL/GenBank/DDBJ whole genome shotgun (WGS) entry which is preliminary data.</text>
</comment>
<proteinExistence type="inferred from homology"/>
<evidence type="ECO:0000256" key="5">
    <source>
        <dbReference type="ARBA" id="ARBA00022691"/>
    </source>
</evidence>
<evidence type="ECO:0000256" key="4">
    <source>
        <dbReference type="ARBA" id="ARBA00022679"/>
    </source>
</evidence>
<dbReference type="STRING" id="1768.B1T50_00785"/>
<dbReference type="AlphaFoldDB" id="A0A1V3XDB5"/>
<organism evidence="8 9">
    <name type="scientific">Mycobacterium kansasii</name>
    <dbReference type="NCBI Taxonomy" id="1768"/>
    <lineage>
        <taxon>Bacteria</taxon>
        <taxon>Bacillati</taxon>
        <taxon>Actinomycetota</taxon>
        <taxon>Actinomycetes</taxon>
        <taxon>Mycobacteriales</taxon>
        <taxon>Mycobacteriaceae</taxon>
        <taxon>Mycobacterium</taxon>
    </lineage>
</organism>
<reference evidence="8 9" key="1">
    <citation type="submission" date="2017-02" db="EMBL/GenBank/DDBJ databases">
        <title>Complete genome sequences of Mycobacterium kansasii strains isolated from rhesus macaques.</title>
        <authorList>
            <person name="Panda A."/>
            <person name="Nagaraj S."/>
            <person name="Zhao X."/>
            <person name="Tettelin H."/>
            <person name="Detolla L.J."/>
        </authorList>
    </citation>
    <scope>NUCLEOTIDE SEQUENCE [LARGE SCALE GENOMIC DNA]</scope>
    <source>
        <strain evidence="8 9">11-3469</strain>
    </source>
</reference>
<dbReference type="PANTHER" id="PTHR43619">
    <property type="entry name" value="S-ADENOSYL-L-METHIONINE-DEPENDENT METHYLTRANSFERASE YKTD-RELATED"/>
    <property type="match status" value="1"/>
</dbReference>
<gene>
    <name evidence="8" type="ORF">BZL29_3907</name>
</gene>
<evidence type="ECO:0000256" key="3">
    <source>
        <dbReference type="ARBA" id="ARBA00022603"/>
    </source>
</evidence>
<dbReference type="Pfam" id="PF04072">
    <property type="entry name" value="LCM"/>
    <property type="match status" value="1"/>
</dbReference>
<evidence type="ECO:0000313" key="8">
    <source>
        <dbReference type="EMBL" id="OOK77224.1"/>
    </source>
</evidence>
<dbReference type="SUPFAM" id="SSF53335">
    <property type="entry name" value="S-adenosyl-L-methionine-dependent methyltransferases"/>
    <property type="match status" value="1"/>
</dbReference>
<evidence type="ECO:0000313" key="9">
    <source>
        <dbReference type="Proteomes" id="UP000188532"/>
    </source>
</evidence>